<keyword evidence="3 7" id="KW-0863">Zinc-finger</keyword>
<evidence type="ECO:0000313" key="10">
    <source>
        <dbReference type="EMBL" id="ELR14928.1"/>
    </source>
</evidence>
<dbReference type="STRING" id="1257118.L8GQJ5"/>
<evidence type="ECO:0000256" key="5">
    <source>
        <dbReference type="ARBA" id="ARBA00023043"/>
    </source>
</evidence>
<keyword evidence="11" id="KW-1185">Reference proteome</keyword>
<feature type="region of interest" description="Disordered" evidence="8">
    <location>
        <begin position="165"/>
        <end position="197"/>
    </location>
</feature>
<proteinExistence type="predicted"/>
<dbReference type="AlphaFoldDB" id="L8GQJ5"/>
<name>L8GQJ5_ACACF</name>
<evidence type="ECO:0000256" key="8">
    <source>
        <dbReference type="SAM" id="MobiDB-lite"/>
    </source>
</evidence>
<dbReference type="EMBL" id="KB008040">
    <property type="protein sequence ID" value="ELR14928.1"/>
    <property type="molecule type" value="Genomic_DNA"/>
</dbReference>
<evidence type="ECO:0000256" key="4">
    <source>
        <dbReference type="ARBA" id="ARBA00022833"/>
    </source>
</evidence>
<gene>
    <name evidence="10" type="ORF">ACA1_051510</name>
</gene>
<protein>
    <submittedName>
        <fullName evidence="10">MYND finger domain containing protein</fullName>
    </submittedName>
</protein>
<reference evidence="10 11" key="1">
    <citation type="journal article" date="2013" name="Genome Biol.">
        <title>Genome of Acanthamoeba castellanii highlights extensive lateral gene transfer and early evolution of tyrosine kinase signaling.</title>
        <authorList>
            <person name="Clarke M."/>
            <person name="Lohan A.J."/>
            <person name="Liu B."/>
            <person name="Lagkouvardos I."/>
            <person name="Roy S."/>
            <person name="Zafar N."/>
            <person name="Bertelli C."/>
            <person name="Schilde C."/>
            <person name="Kianianmomeni A."/>
            <person name="Burglin T.R."/>
            <person name="Frech C."/>
            <person name="Turcotte B."/>
            <person name="Kopec K.O."/>
            <person name="Synnott J.M."/>
            <person name="Choo C."/>
            <person name="Paponov I."/>
            <person name="Finkler A."/>
            <person name="Soon Heng Tan C."/>
            <person name="Hutchins A.P."/>
            <person name="Weinmeier T."/>
            <person name="Rattei T."/>
            <person name="Chu J.S."/>
            <person name="Gimenez G."/>
            <person name="Irimia M."/>
            <person name="Rigden D.J."/>
            <person name="Fitzpatrick D.A."/>
            <person name="Lorenzo-Morales J."/>
            <person name="Bateman A."/>
            <person name="Chiu C.H."/>
            <person name="Tang P."/>
            <person name="Hegemann P."/>
            <person name="Fromm H."/>
            <person name="Raoult D."/>
            <person name="Greub G."/>
            <person name="Miranda-Saavedra D."/>
            <person name="Chen N."/>
            <person name="Nash P."/>
            <person name="Ginger M.L."/>
            <person name="Horn M."/>
            <person name="Schaap P."/>
            <person name="Caler L."/>
            <person name="Loftus B."/>
        </authorList>
    </citation>
    <scope>NUCLEOTIDE SEQUENCE [LARGE SCALE GENOMIC DNA]</scope>
    <source>
        <strain evidence="10 11">Neff</strain>
    </source>
</reference>
<dbReference type="Pfam" id="PF12796">
    <property type="entry name" value="Ank_2"/>
    <property type="match status" value="2"/>
</dbReference>
<evidence type="ECO:0000256" key="1">
    <source>
        <dbReference type="ARBA" id="ARBA00022723"/>
    </source>
</evidence>
<dbReference type="PROSITE" id="PS50088">
    <property type="entry name" value="ANK_REPEAT"/>
    <property type="match status" value="3"/>
</dbReference>
<evidence type="ECO:0000313" key="11">
    <source>
        <dbReference type="Proteomes" id="UP000011083"/>
    </source>
</evidence>
<evidence type="ECO:0000256" key="3">
    <source>
        <dbReference type="ARBA" id="ARBA00022771"/>
    </source>
</evidence>
<dbReference type="InterPro" id="IPR050745">
    <property type="entry name" value="Multifunctional_regulatory"/>
</dbReference>
<dbReference type="SUPFAM" id="SSF48403">
    <property type="entry name" value="Ankyrin repeat"/>
    <property type="match status" value="1"/>
</dbReference>
<dbReference type="Gene3D" id="6.10.140.2220">
    <property type="match status" value="1"/>
</dbReference>
<dbReference type="PROSITE" id="PS50865">
    <property type="entry name" value="ZF_MYND_2"/>
    <property type="match status" value="1"/>
</dbReference>
<keyword evidence="5 6" id="KW-0040">ANK repeat</keyword>
<dbReference type="OrthoDB" id="10057496at2759"/>
<dbReference type="Proteomes" id="UP000011083">
    <property type="component" value="Unassembled WGS sequence"/>
</dbReference>
<keyword evidence="2" id="KW-0677">Repeat</keyword>
<feature type="compositionally biased region" description="Low complexity" evidence="8">
    <location>
        <begin position="187"/>
        <end position="197"/>
    </location>
</feature>
<sequence length="252" mass="27449">MEVLLESARYGEEEVVRELLASAAAGQGDLDFNGRDGRGNTALHMASANGNLGIVQLLLAANKDASSNGDESAKMKVDVNATNEHGNSALHWVATQPEMTKEHEAIVELLLSAGADPNIKNDRGRTPLNDAADRGNTALCELLVRFDAQLGEVEVNEKDEFFEEGANKMSNPGDVNEEEGELEEAKQPTATKTKKPAAVVVEERAIRCANGKCGRSEEDGETFNRCSRCKKVYYCGRECQRADWPKHKPTCK</sequence>
<feature type="repeat" description="ANK" evidence="6">
    <location>
        <begin position="123"/>
        <end position="155"/>
    </location>
</feature>
<dbReference type="GeneID" id="14915563"/>
<keyword evidence="4" id="KW-0862">Zinc</keyword>
<dbReference type="InterPro" id="IPR036770">
    <property type="entry name" value="Ankyrin_rpt-contain_sf"/>
</dbReference>
<keyword evidence="1" id="KW-0479">Metal-binding</keyword>
<dbReference type="Gene3D" id="1.25.40.20">
    <property type="entry name" value="Ankyrin repeat-containing domain"/>
    <property type="match status" value="1"/>
</dbReference>
<dbReference type="RefSeq" id="XP_004336941.1">
    <property type="nucleotide sequence ID" value="XM_004336893.1"/>
</dbReference>
<feature type="domain" description="MYND-type" evidence="9">
    <location>
        <begin position="210"/>
        <end position="251"/>
    </location>
</feature>
<dbReference type="PROSITE" id="PS50297">
    <property type="entry name" value="ANK_REP_REGION"/>
    <property type="match status" value="2"/>
</dbReference>
<dbReference type="PRINTS" id="PR01415">
    <property type="entry name" value="ANKYRIN"/>
</dbReference>
<evidence type="ECO:0000256" key="2">
    <source>
        <dbReference type="ARBA" id="ARBA00022737"/>
    </source>
</evidence>
<evidence type="ECO:0000256" key="6">
    <source>
        <dbReference type="PROSITE-ProRule" id="PRU00023"/>
    </source>
</evidence>
<feature type="repeat" description="ANK" evidence="6">
    <location>
        <begin position="85"/>
        <end position="122"/>
    </location>
</feature>
<feature type="repeat" description="ANK" evidence="6">
    <location>
        <begin position="38"/>
        <end position="70"/>
    </location>
</feature>
<accession>L8GQJ5</accession>
<dbReference type="PANTHER" id="PTHR24189:SF71">
    <property type="entry name" value="ANKYRIN REPEAT DOMAIN 39"/>
    <property type="match status" value="1"/>
</dbReference>
<dbReference type="GO" id="GO:0008270">
    <property type="term" value="F:zinc ion binding"/>
    <property type="evidence" value="ECO:0007669"/>
    <property type="project" value="UniProtKB-KW"/>
</dbReference>
<dbReference type="GO" id="GO:0005737">
    <property type="term" value="C:cytoplasm"/>
    <property type="evidence" value="ECO:0007669"/>
    <property type="project" value="TreeGrafter"/>
</dbReference>
<organism evidence="10 11">
    <name type="scientific">Acanthamoeba castellanii (strain ATCC 30010 / Neff)</name>
    <dbReference type="NCBI Taxonomy" id="1257118"/>
    <lineage>
        <taxon>Eukaryota</taxon>
        <taxon>Amoebozoa</taxon>
        <taxon>Discosea</taxon>
        <taxon>Longamoebia</taxon>
        <taxon>Centramoebida</taxon>
        <taxon>Acanthamoebidae</taxon>
        <taxon>Acanthamoeba</taxon>
    </lineage>
</organism>
<dbReference type="VEuPathDB" id="AmoebaDB:ACA1_051510"/>
<dbReference type="InterPro" id="IPR002893">
    <property type="entry name" value="Znf_MYND"/>
</dbReference>
<dbReference type="SUPFAM" id="SSF144232">
    <property type="entry name" value="HIT/MYND zinc finger-like"/>
    <property type="match status" value="1"/>
</dbReference>
<dbReference type="Pfam" id="PF01753">
    <property type="entry name" value="zf-MYND"/>
    <property type="match status" value="1"/>
</dbReference>
<dbReference type="PANTHER" id="PTHR24189">
    <property type="entry name" value="MYOTROPHIN"/>
    <property type="match status" value="1"/>
</dbReference>
<evidence type="ECO:0000256" key="7">
    <source>
        <dbReference type="PROSITE-ProRule" id="PRU00134"/>
    </source>
</evidence>
<dbReference type="GO" id="GO:0005634">
    <property type="term" value="C:nucleus"/>
    <property type="evidence" value="ECO:0007669"/>
    <property type="project" value="TreeGrafter"/>
</dbReference>
<evidence type="ECO:0000259" key="9">
    <source>
        <dbReference type="PROSITE" id="PS50865"/>
    </source>
</evidence>
<dbReference type="KEGG" id="acan:ACA1_051510"/>
<dbReference type="InterPro" id="IPR002110">
    <property type="entry name" value="Ankyrin_rpt"/>
</dbReference>
<dbReference type="SMART" id="SM00248">
    <property type="entry name" value="ANK"/>
    <property type="match status" value="3"/>
</dbReference>